<dbReference type="PRINTS" id="PR00081">
    <property type="entry name" value="GDHRDH"/>
</dbReference>
<evidence type="ECO:0000256" key="8">
    <source>
        <dbReference type="ARBA" id="ARBA00023136"/>
    </source>
</evidence>
<dbReference type="SMART" id="SM00822">
    <property type="entry name" value="PKS_KR"/>
    <property type="match status" value="1"/>
</dbReference>
<dbReference type="Pfam" id="PF00106">
    <property type="entry name" value="adh_short"/>
    <property type="match status" value="1"/>
</dbReference>
<evidence type="ECO:0000256" key="11">
    <source>
        <dbReference type="ARBA" id="ARBA00082544"/>
    </source>
</evidence>
<dbReference type="GO" id="GO:0005811">
    <property type="term" value="C:lipid droplet"/>
    <property type="evidence" value="ECO:0007669"/>
    <property type="project" value="TreeGrafter"/>
</dbReference>
<evidence type="ECO:0000256" key="9">
    <source>
        <dbReference type="ARBA" id="ARBA00059620"/>
    </source>
</evidence>
<dbReference type="Proteomes" id="UP000614601">
    <property type="component" value="Unassembled WGS sequence"/>
</dbReference>
<feature type="domain" description="Ketoreductase" evidence="14">
    <location>
        <begin position="51"/>
        <end position="242"/>
    </location>
</feature>
<dbReference type="PANTHER" id="PTHR24322:SF742">
    <property type="entry name" value="PROTEIN DHS-3"/>
    <property type="match status" value="1"/>
</dbReference>
<evidence type="ECO:0000256" key="7">
    <source>
        <dbReference type="ARBA" id="ARBA00023098"/>
    </source>
</evidence>
<keyword evidence="4" id="KW-0521">NADP</keyword>
<evidence type="ECO:0000256" key="4">
    <source>
        <dbReference type="ARBA" id="ARBA00022857"/>
    </source>
</evidence>
<dbReference type="PRINTS" id="PR00080">
    <property type="entry name" value="SDRFAMILY"/>
</dbReference>
<evidence type="ECO:0000256" key="6">
    <source>
        <dbReference type="ARBA" id="ARBA00023002"/>
    </source>
</evidence>
<dbReference type="AlphaFoldDB" id="A0A811JQ36"/>
<dbReference type="InterPro" id="IPR036291">
    <property type="entry name" value="NAD(P)-bd_dom_sf"/>
</dbReference>
<comment type="subcellular location">
    <subcellularLocation>
        <location evidence="1">Membrane</location>
        <topology evidence="1">Multi-pass membrane protein</topology>
    </subcellularLocation>
</comment>
<dbReference type="OrthoDB" id="10253736at2759"/>
<accession>A0A811JQ36</accession>
<evidence type="ECO:0000256" key="5">
    <source>
        <dbReference type="ARBA" id="ARBA00022989"/>
    </source>
</evidence>
<dbReference type="InterPro" id="IPR057326">
    <property type="entry name" value="KR_dom"/>
</dbReference>
<dbReference type="Proteomes" id="UP000783686">
    <property type="component" value="Unassembled WGS sequence"/>
</dbReference>
<reference evidence="15" key="1">
    <citation type="submission" date="2020-09" db="EMBL/GenBank/DDBJ databases">
        <authorList>
            <person name="Kikuchi T."/>
        </authorList>
    </citation>
    <scope>NUCLEOTIDE SEQUENCE</scope>
    <source>
        <strain evidence="15">SH1</strain>
    </source>
</reference>
<evidence type="ECO:0000259" key="14">
    <source>
        <dbReference type="SMART" id="SM00822"/>
    </source>
</evidence>
<dbReference type="PROSITE" id="PS00061">
    <property type="entry name" value="ADH_SHORT"/>
    <property type="match status" value="1"/>
</dbReference>
<dbReference type="EMBL" id="CAJFDH010000001">
    <property type="protein sequence ID" value="CAD5205414.1"/>
    <property type="molecule type" value="Genomic_DNA"/>
</dbReference>
<comment type="caution">
    <text evidence="15">The sequence shown here is derived from an EMBL/GenBank/DDBJ whole genome shotgun (WGS) entry which is preliminary data.</text>
</comment>
<feature type="transmembrane region" description="Helical" evidence="13">
    <location>
        <begin position="15"/>
        <end position="38"/>
    </location>
</feature>
<dbReference type="EMBL" id="CAJFCW020000001">
    <property type="protein sequence ID" value="CAG9077253.1"/>
    <property type="molecule type" value="Genomic_DNA"/>
</dbReference>
<dbReference type="InterPro" id="IPR020904">
    <property type="entry name" value="Sc_DH/Rdtase_CS"/>
</dbReference>
<dbReference type="GO" id="GO:0052650">
    <property type="term" value="F:all-trans-retinol dehydrogenase (NADP+) activity"/>
    <property type="evidence" value="ECO:0007669"/>
    <property type="project" value="UniProtKB-ARBA"/>
</dbReference>
<keyword evidence="8 13" id="KW-0472">Membrane</keyword>
<name>A0A811JQ36_9BILA</name>
<evidence type="ECO:0000313" key="15">
    <source>
        <dbReference type="EMBL" id="CAD5205414.1"/>
    </source>
</evidence>
<dbReference type="PANTHER" id="PTHR24322">
    <property type="entry name" value="PKSB"/>
    <property type="match status" value="1"/>
</dbReference>
<keyword evidence="3 13" id="KW-0812">Transmembrane</keyword>
<evidence type="ECO:0000256" key="3">
    <source>
        <dbReference type="ARBA" id="ARBA00022692"/>
    </source>
</evidence>
<comment type="function">
    <text evidence="9">Catalyzes the reduction of all-trans-retinal to all-trans-retinol in the presence of NADPH.</text>
</comment>
<evidence type="ECO:0000256" key="2">
    <source>
        <dbReference type="ARBA" id="ARBA00006484"/>
    </source>
</evidence>
<sequence>MSELADQALFIMSEIGNVIVFIGRILVLLTIGIVRALIPAGFLPRKPVNNRNVLITGSGSGMGRELAIKFGRLGARIVLWDVNAAGNSETKRILENQGITAFDYTVNLCNVDEINETAKKVLRDVGDIYIVINCAGIVTGKRFVDCSDDAIKRTMDVNTNAVMFVTKAFLPTMLEQNDGHVVTLASIAGHVGVVGLVDYCASKFGAVGFMDALHRELYTLRSNVKTTTIGPYFVDTGMFNGVRESKIPSLLPNLQTEYVVDRIVDAVLTDTHTLLLPKILYFVKVLNAIMPQSVTDYVNDELDVDKFMDTFKGRN</sequence>
<protein>
    <recommendedName>
        <fullName evidence="10">Short-chain dehydrogenase/reductase 3</fullName>
    </recommendedName>
    <alternativeName>
        <fullName evidence="11">Retinal short-chain dehydrogenase/reductase 1</fullName>
    </alternativeName>
</protein>
<dbReference type="SUPFAM" id="SSF51735">
    <property type="entry name" value="NAD(P)-binding Rossmann-fold domains"/>
    <property type="match status" value="1"/>
</dbReference>
<keyword evidence="7" id="KW-0443">Lipid metabolism</keyword>
<dbReference type="GO" id="GO:0016020">
    <property type="term" value="C:membrane"/>
    <property type="evidence" value="ECO:0007669"/>
    <property type="project" value="UniProtKB-SubCell"/>
</dbReference>
<evidence type="ECO:0000256" key="1">
    <source>
        <dbReference type="ARBA" id="ARBA00004141"/>
    </source>
</evidence>
<proteinExistence type="inferred from homology"/>
<evidence type="ECO:0000256" key="10">
    <source>
        <dbReference type="ARBA" id="ARBA00068717"/>
    </source>
</evidence>
<evidence type="ECO:0000313" key="16">
    <source>
        <dbReference type="Proteomes" id="UP000614601"/>
    </source>
</evidence>
<comment type="similarity">
    <text evidence="2 12">Belongs to the short-chain dehydrogenases/reductases (SDR) family.</text>
</comment>
<evidence type="ECO:0000256" key="13">
    <source>
        <dbReference type="SAM" id="Phobius"/>
    </source>
</evidence>
<dbReference type="InterPro" id="IPR002347">
    <property type="entry name" value="SDR_fam"/>
</dbReference>
<dbReference type="CDD" id="cd05339">
    <property type="entry name" value="17beta-HSDXI-like_SDR_c"/>
    <property type="match status" value="1"/>
</dbReference>
<gene>
    <name evidence="15" type="ORF">BOKJ2_LOCUS98</name>
</gene>
<organism evidence="15 16">
    <name type="scientific">Bursaphelenchus okinawaensis</name>
    <dbReference type="NCBI Taxonomy" id="465554"/>
    <lineage>
        <taxon>Eukaryota</taxon>
        <taxon>Metazoa</taxon>
        <taxon>Ecdysozoa</taxon>
        <taxon>Nematoda</taxon>
        <taxon>Chromadorea</taxon>
        <taxon>Rhabditida</taxon>
        <taxon>Tylenchina</taxon>
        <taxon>Tylenchomorpha</taxon>
        <taxon>Aphelenchoidea</taxon>
        <taxon>Aphelenchoididae</taxon>
        <taxon>Bursaphelenchus</taxon>
    </lineage>
</organism>
<dbReference type="Gene3D" id="3.40.50.720">
    <property type="entry name" value="NAD(P)-binding Rossmann-like Domain"/>
    <property type="match status" value="1"/>
</dbReference>
<keyword evidence="16" id="KW-1185">Reference proteome</keyword>
<dbReference type="FunFam" id="3.40.50.720:FF:000131">
    <property type="entry name" value="Short-chain dehydrogenase/reductase 3"/>
    <property type="match status" value="1"/>
</dbReference>
<keyword evidence="6" id="KW-0560">Oxidoreductase</keyword>
<evidence type="ECO:0000256" key="12">
    <source>
        <dbReference type="RuleBase" id="RU000363"/>
    </source>
</evidence>
<keyword evidence="5 13" id="KW-1133">Transmembrane helix</keyword>